<dbReference type="Proteomes" id="UP000054928">
    <property type="component" value="Unassembled WGS sequence"/>
</dbReference>
<dbReference type="RefSeq" id="XP_024574833.1">
    <property type="nucleotide sequence ID" value="XM_024723902.2"/>
</dbReference>
<organism evidence="1 2">
    <name type="scientific">Plasmopara halstedii</name>
    <name type="common">Downy mildew of sunflower</name>
    <dbReference type="NCBI Taxonomy" id="4781"/>
    <lineage>
        <taxon>Eukaryota</taxon>
        <taxon>Sar</taxon>
        <taxon>Stramenopiles</taxon>
        <taxon>Oomycota</taxon>
        <taxon>Peronosporomycetes</taxon>
        <taxon>Peronosporales</taxon>
        <taxon>Peronosporaceae</taxon>
        <taxon>Plasmopara</taxon>
    </lineage>
</organism>
<proteinExistence type="predicted"/>
<dbReference type="EMBL" id="CCYD01000322">
    <property type="protein sequence ID" value="CEG38464.1"/>
    <property type="molecule type" value="Genomic_DNA"/>
</dbReference>
<evidence type="ECO:0000313" key="2">
    <source>
        <dbReference type="Proteomes" id="UP000054928"/>
    </source>
</evidence>
<dbReference type="AlphaFoldDB" id="A0A0P1ADD6"/>
<name>A0A0P1ADD6_PLAHL</name>
<dbReference type="GeneID" id="36410342"/>
<reference evidence="2" key="1">
    <citation type="submission" date="2014-09" db="EMBL/GenBank/DDBJ databases">
        <authorList>
            <person name="Sharma Rahul"/>
            <person name="Thines Marco"/>
        </authorList>
    </citation>
    <scope>NUCLEOTIDE SEQUENCE [LARGE SCALE GENOMIC DNA]</scope>
</reference>
<evidence type="ECO:0000313" key="1">
    <source>
        <dbReference type="EMBL" id="CEG38464.1"/>
    </source>
</evidence>
<protein>
    <submittedName>
        <fullName evidence="1">Uncharacterized protein</fullName>
    </submittedName>
</protein>
<sequence>MADRPHTMLEPRRNKQAPFNRLINLHKWGHNTSCDESSVDFNKLVASAMHDISTMILLLHHAG</sequence>
<keyword evidence="2" id="KW-1185">Reference proteome</keyword>
<accession>A0A0P1ADD6</accession>